<accession>A0A1X7SHI0</accession>
<dbReference type="EnsemblMetazoa" id="Aqu2.1.01557_001">
    <property type="protein sequence ID" value="Aqu2.1.01557_001"/>
    <property type="gene ID" value="Aqu2.1.01557"/>
</dbReference>
<proteinExistence type="predicted"/>
<reference evidence="2" key="1">
    <citation type="submission" date="2017-05" db="UniProtKB">
        <authorList>
            <consortium name="EnsemblMetazoa"/>
        </authorList>
    </citation>
    <scope>IDENTIFICATION</scope>
</reference>
<dbReference type="eggNOG" id="ENOG502SF6N">
    <property type="taxonomic scope" value="Eukaryota"/>
</dbReference>
<name>A0A1X7SHI0_AMPQE</name>
<sequence>GRSALRANPSPEVTDPFCRLPLPTLFYRPEAANLGDLRRIEKEFSRRSFKDRRVVAEQAPAGAGFADKVDCSRSLSPAEPLPGSASAPQKEKLTLLDSPDGVSDLLCVAACAPPSGTGILTRFPFGPCIG</sequence>
<dbReference type="OMA" id="FPFGPCI"/>
<feature type="region of interest" description="Disordered" evidence="1">
    <location>
        <begin position="67"/>
        <end position="94"/>
    </location>
</feature>
<dbReference type="PANTHER" id="PTHR34141">
    <property type="match status" value="1"/>
</dbReference>
<protein>
    <submittedName>
        <fullName evidence="2">Uncharacterized protein</fullName>
    </submittedName>
</protein>
<evidence type="ECO:0000256" key="1">
    <source>
        <dbReference type="SAM" id="MobiDB-lite"/>
    </source>
</evidence>
<organism evidence="2">
    <name type="scientific">Amphimedon queenslandica</name>
    <name type="common">Sponge</name>
    <dbReference type="NCBI Taxonomy" id="400682"/>
    <lineage>
        <taxon>Eukaryota</taxon>
        <taxon>Metazoa</taxon>
        <taxon>Porifera</taxon>
        <taxon>Demospongiae</taxon>
        <taxon>Heteroscleromorpha</taxon>
        <taxon>Haplosclerida</taxon>
        <taxon>Niphatidae</taxon>
        <taxon>Amphimedon</taxon>
    </lineage>
</organism>
<dbReference type="InParanoid" id="A0A1X7SHI0"/>
<dbReference type="PANTHER" id="PTHR34141:SF1">
    <property type="match status" value="1"/>
</dbReference>
<evidence type="ECO:0000313" key="2">
    <source>
        <dbReference type="EnsemblMetazoa" id="Aqu2.1.01557_001"/>
    </source>
</evidence>
<dbReference type="AlphaFoldDB" id="A0A1X7SHI0"/>